<keyword evidence="4" id="KW-1185">Reference proteome</keyword>
<dbReference type="PANTHER" id="PTHR47932">
    <property type="entry name" value="ATPASE EXPRESSION PROTEIN 3"/>
    <property type="match status" value="1"/>
</dbReference>
<dbReference type="InterPro" id="IPR011990">
    <property type="entry name" value="TPR-like_helical_dom_sf"/>
</dbReference>
<feature type="repeat" description="PPR" evidence="2">
    <location>
        <begin position="139"/>
        <end position="173"/>
    </location>
</feature>
<dbReference type="OMA" id="CMKGRMS"/>
<feature type="repeat" description="PPR" evidence="2">
    <location>
        <begin position="324"/>
        <end position="358"/>
    </location>
</feature>
<evidence type="ECO:0000313" key="4">
    <source>
        <dbReference type="Proteomes" id="UP000017836"/>
    </source>
</evidence>
<dbReference type="Gene3D" id="1.25.40.10">
    <property type="entry name" value="Tetratricopeptide repeat domain"/>
    <property type="match status" value="4"/>
</dbReference>
<feature type="repeat" description="PPR" evidence="2">
    <location>
        <begin position="219"/>
        <end position="253"/>
    </location>
</feature>
<feature type="repeat" description="PPR" evidence="2">
    <location>
        <begin position="254"/>
        <end position="288"/>
    </location>
</feature>
<evidence type="ECO:0000256" key="2">
    <source>
        <dbReference type="PROSITE-ProRule" id="PRU00708"/>
    </source>
</evidence>
<dbReference type="GO" id="GO:0007005">
    <property type="term" value="P:mitochondrion organization"/>
    <property type="evidence" value="ECO:0000318"/>
    <property type="project" value="GO_Central"/>
</dbReference>
<dbReference type="Proteomes" id="UP000017836">
    <property type="component" value="Unassembled WGS sequence"/>
</dbReference>
<evidence type="ECO:0000313" key="3">
    <source>
        <dbReference type="EMBL" id="ERN11280.1"/>
    </source>
</evidence>
<dbReference type="PROSITE" id="PS51375">
    <property type="entry name" value="PPR"/>
    <property type="match status" value="7"/>
</dbReference>
<feature type="repeat" description="PPR" evidence="2">
    <location>
        <begin position="359"/>
        <end position="393"/>
    </location>
</feature>
<accession>W1PVG7</accession>
<dbReference type="Gramene" id="ERN11280">
    <property type="protein sequence ID" value="ERN11280"/>
    <property type="gene ID" value="AMTR_s00024p00240360"/>
</dbReference>
<evidence type="ECO:0008006" key="5">
    <source>
        <dbReference type="Google" id="ProtNLM"/>
    </source>
</evidence>
<dbReference type="HOGENOM" id="CLU_002706_49_0_1"/>
<evidence type="ECO:0000256" key="1">
    <source>
        <dbReference type="ARBA" id="ARBA00022737"/>
    </source>
</evidence>
<dbReference type="GO" id="GO:0003729">
    <property type="term" value="F:mRNA binding"/>
    <property type="evidence" value="ECO:0000318"/>
    <property type="project" value="GO_Central"/>
</dbReference>
<dbReference type="eggNOG" id="KOG4197">
    <property type="taxonomic scope" value="Eukaryota"/>
</dbReference>
<feature type="repeat" description="PPR" evidence="2">
    <location>
        <begin position="394"/>
        <end position="428"/>
    </location>
</feature>
<dbReference type="Pfam" id="PF01535">
    <property type="entry name" value="PPR"/>
    <property type="match status" value="2"/>
</dbReference>
<feature type="repeat" description="PPR" evidence="2">
    <location>
        <begin position="289"/>
        <end position="323"/>
    </location>
</feature>
<dbReference type="PANTHER" id="PTHR47932:SF63">
    <property type="entry name" value="OS08G0290000 PROTEIN"/>
    <property type="match status" value="1"/>
</dbReference>
<dbReference type="GO" id="GO:0006396">
    <property type="term" value="P:RNA processing"/>
    <property type="evidence" value="ECO:0000318"/>
    <property type="project" value="GO_Central"/>
</dbReference>
<dbReference type="Pfam" id="PF13041">
    <property type="entry name" value="PPR_2"/>
    <property type="match status" value="3"/>
</dbReference>
<dbReference type="GO" id="GO:0005739">
    <property type="term" value="C:mitochondrion"/>
    <property type="evidence" value="ECO:0000318"/>
    <property type="project" value="GO_Central"/>
</dbReference>
<dbReference type="InterPro" id="IPR002885">
    <property type="entry name" value="PPR_rpt"/>
</dbReference>
<dbReference type="EMBL" id="KI392710">
    <property type="protein sequence ID" value="ERN11280.1"/>
    <property type="molecule type" value="Genomic_DNA"/>
</dbReference>
<sequence>MTRQWIEESSQKLGHVQPKIFPGKSIRSSISRTFGTNNGSMVPMSFHDLAYRGSSPIFENGPPVRVSEVIPNPDAWLVKVLCTLCVRVGWCSSLESRLKHFSKALNPLVSFEVIKRLNDPKLSLRFFDYTNAELGFDHLIETYKYLIKILCHGGFPEKANEVYVGMRKSGHLPNNWVLGLLVSSYSEAGNFDGAMRVNHIDRACGVLKEIHPNNGFAPDVVSYTAVITGYCKAGNMEGAERLFAEMLDNGIKPNTVTFNVLIDGYGKLGNMGRAKSLFEQMSAQGCFIDVVTYTTLIDANCRGGLVDEALRLWGEMGFRKISPNEYTFSVIINALCKENRVSEAYALLLQLKCRNFVPEPFTYNPVIDGLCKAGNVEEANHIVEEMEAKGCEHDKFTYTILIVGHCMKGRVVEAIDLFHKMFDKRCFPDAITVNSLITLLLKAGMPNEASQIVAMVSENRLNLDLTSSSSRPIPCALKRMEIPAAA</sequence>
<reference evidence="4" key="1">
    <citation type="journal article" date="2013" name="Science">
        <title>The Amborella genome and the evolution of flowering plants.</title>
        <authorList>
            <consortium name="Amborella Genome Project"/>
        </authorList>
    </citation>
    <scope>NUCLEOTIDE SEQUENCE [LARGE SCALE GENOMIC DNA]</scope>
</reference>
<gene>
    <name evidence="3" type="ORF">AMTR_s00024p00240360</name>
</gene>
<organism evidence="3 4">
    <name type="scientific">Amborella trichopoda</name>
    <dbReference type="NCBI Taxonomy" id="13333"/>
    <lineage>
        <taxon>Eukaryota</taxon>
        <taxon>Viridiplantae</taxon>
        <taxon>Streptophyta</taxon>
        <taxon>Embryophyta</taxon>
        <taxon>Tracheophyta</taxon>
        <taxon>Spermatophyta</taxon>
        <taxon>Magnoliopsida</taxon>
        <taxon>Amborellales</taxon>
        <taxon>Amborellaceae</taxon>
        <taxon>Amborella</taxon>
    </lineage>
</organism>
<keyword evidence="1" id="KW-0677">Repeat</keyword>
<dbReference type="NCBIfam" id="TIGR00756">
    <property type="entry name" value="PPR"/>
    <property type="match status" value="7"/>
</dbReference>
<protein>
    <recommendedName>
        <fullName evidence="5">Pentacotripeptide-repeat region of PRORP domain-containing protein</fullName>
    </recommendedName>
</protein>
<proteinExistence type="predicted"/>
<name>W1PVG7_AMBTC</name>
<dbReference type="AlphaFoldDB" id="W1PVG7"/>